<evidence type="ECO:0000259" key="1">
    <source>
        <dbReference type="PROSITE" id="PS50943"/>
    </source>
</evidence>
<dbReference type="PROSITE" id="PS50943">
    <property type="entry name" value="HTH_CROC1"/>
    <property type="match status" value="1"/>
</dbReference>
<protein>
    <recommendedName>
        <fullName evidence="1">HTH cro/C1-type domain-containing protein</fullName>
    </recommendedName>
</protein>
<dbReference type="InterPro" id="IPR001387">
    <property type="entry name" value="Cro/C1-type_HTH"/>
</dbReference>
<evidence type="ECO:0000313" key="3">
    <source>
        <dbReference type="EMBL" id="PVM66573.1"/>
    </source>
</evidence>
<name>A0A2T8XI13_SALET</name>
<evidence type="ECO:0000313" key="2">
    <source>
        <dbReference type="EMBL" id="PVJ50307.1"/>
    </source>
</evidence>
<dbReference type="Pfam" id="PF01381">
    <property type="entry name" value="HTH_3"/>
    <property type="match status" value="1"/>
</dbReference>
<dbReference type="Gene3D" id="1.10.260.40">
    <property type="entry name" value="lambda repressor-like DNA-binding domains"/>
    <property type="match status" value="1"/>
</dbReference>
<dbReference type="GO" id="GO:0003677">
    <property type="term" value="F:DNA binding"/>
    <property type="evidence" value="ECO:0007669"/>
    <property type="project" value="InterPro"/>
</dbReference>
<evidence type="ECO:0000313" key="4">
    <source>
        <dbReference type="Proteomes" id="UP000245068"/>
    </source>
</evidence>
<dbReference type="CDD" id="cd00093">
    <property type="entry name" value="HTH_XRE"/>
    <property type="match status" value="1"/>
</dbReference>
<comment type="caution">
    <text evidence="2">The sequence shown here is derived from an EMBL/GenBank/DDBJ whole genome shotgun (WGS) entry which is preliminary data.</text>
</comment>
<feature type="domain" description="HTH cro/C1-type" evidence="1">
    <location>
        <begin position="8"/>
        <end position="61"/>
    </location>
</feature>
<dbReference type="Proteomes" id="UP000245068">
    <property type="component" value="Unassembled WGS sequence"/>
</dbReference>
<dbReference type="EMBL" id="QDLV01000003">
    <property type="protein sequence ID" value="PVJ50307.1"/>
    <property type="molecule type" value="Genomic_DNA"/>
</dbReference>
<dbReference type="AlphaFoldDB" id="A0A2T8XI13"/>
<dbReference type="Proteomes" id="UP000245551">
    <property type="component" value="Unassembled WGS sequence"/>
</dbReference>
<proteinExistence type="predicted"/>
<gene>
    <name evidence="3" type="ORF">C4784_10275</name>
    <name evidence="2" type="ORF">C4855_05315</name>
</gene>
<sequence>MATIGERLKEERTKLGMNQTDFAVAGGVQKHAQIRYEKGERSPDGNYLEAISNMGVDVLYVLTGRKEPDINVITQELEGTVSPTRMAMITLELSRQFERHGISSELFESPDMEDGDSGAIRRSVRIAVLASEIYNELFLEPPTESVRDTVRNLAYGMALAERSRIRSEGAE</sequence>
<dbReference type="RefSeq" id="WP_108415171.1">
    <property type="nucleotide sequence ID" value="NZ_QDLV01000003.1"/>
</dbReference>
<dbReference type="InterPro" id="IPR010982">
    <property type="entry name" value="Lambda_DNA-bd_dom_sf"/>
</dbReference>
<evidence type="ECO:0000313" key="5">
    <source>
        <dbReference type="Proteomes" id="UP000245551"/>
    </source>
</evidence>
<organism evidence="2 5">
    <name type="scientific">Salmonella enterica subsp. enterica serovar Gaminara</name>
    <dbReference type="NCBI Taxonomy" id="913070"/>
    <lineage>
        <taxon>Bacteria</taxon>
        <taxon>Pseudomonadati</taxon>
        <taxon>Pseudomonadota</taxon>
        <taxon>Gammaproteobacteria</taxon>
        <taxon>Enterobacterales</taxon>
        <taxon>Enterobacteriaceae</taxon>
        <taxon>Salmonella</taxon>
    </lineage>
</organism>
<dbReference type="EMBL" id="QDOO01000008">
    <property type="protein sequence ID" value="PVM66573.1"/>
    <property type="molecule type" value="Genomic_DNA"/>
</dbReference>
<dbReference type="SUPFAM" id="SSF47413">
    <property type="entry name" value="lambda repressor-like DNA-binding domains"/>
    <property type="match status" value="1"/>
</dbReference>
<accession>A0A2T8XI13</accession>
<dbReference type="SMART" id="SM00530">
    <property type="entry name" value="HTH_XRE"/>
    <property type="match status" value="1"/>
</dbReference>
<reference evidence="4 5" key="1">
    <citation type="submission" date="2018-04" db="EMBL/GenBank/DDBJ databases">
        <title>Serotype diversity and antimicrobial resistance among Salmonella enterica isolated from patients at an equine referral hospital.</title>
        <authorList>
            <person name="Leon I.M."/>
            <person name="Lawhon S.D."/>
            <person name="Norman K.N."/>
            <person name="Threadgill D.S."/>
            <person name="Ohta N."/>
            <person name="Vinasco J."/>
            <person name="Scott H.M."/>
        </authorList>
    </citation>
    <scope>NUCLEOTIDE SEQUENCE [LARGE SCALE GENOMIC DNA]</scope>
    <source>
        <strain evidence="3 4">159</strain>
        <strain evidence="2 5">230</strain>
    </source>
</reference>